<reference evidence="1 2" key="1">
    <citation type="submission" date="2016-09" db="EMBL/GenBank/DDBJ databases">
        <title>The draft genome of Dichanthelium oligosanthes: A C3 panicoid grass species.</title>
        <authorList>
            <person name="Studer A.J."/>
            <person name="Schnable J.C."/>
            <person name="Brutnell T.P."/>
        </authorList>
    </citation>
    <scope>NUCLEOTIDE SEQUENCE [LARGE SCALE GENOMIC DNA]</scope>
    <source>
        <strain evidence="2">cv. Kellogg 1175</strain>
        <tissue evidence="1">Leaf</tissue>
    </source>
</reference>
<dbReference type="AlphaFoldDB" id="A0A1E5VAW6"/>
<keyword evidence="2" id="KW-1185">Reference proteome</keyword>
<feature type="non-terminal residue" evidence="1">
    <location>
        <position position="1"/>
    </location>
</feature>
<dbReference type="EMBL" id="LWDX02046164">
    <property type="protein sequence ID" value="OEL22165.1"/>
    <property type="molecule type" value="Genomic_DNA"/>
</dbReference>
<comment type="caution">
    <text evidence="1">The sequence shown here is derived from an EMBL/GenBank/DDBJ whole genome shotgun (WGS) entry which is preliminary data.</text>
</comment>
<protein>
    <submittedName>
        <fullName evidence="1">Uncharacterized protein</fullName>
    </submittedName>
</protein>
<evidence type="ECO:0000313" key="1">
    <source>
        <dbReference type="EMBL" id="OEL22165.1"/>
    </source>
</evidence>
<proteinExistence type="predicted"/>
<sequence>LPVRSPPRPRPLGCVCFGGRDGVIPLGPVFV</sequence>
<organism evidence="1 2">
    <name type="scientific">Dichanthelium oligosanthes</name>
    <dbReference type="NCBI Taxonomy" id="888268"/>
    <lineage>
        <taxon>Eukaryota</taxon>
        <taxon>Viridiplantae</taxon>
        <taxon>Streptophyta</taxon>
        <taxon>Embryophyta</taxon>
        <taxon>Tracheophyta</taxon>
        <taxon>Spermatophyta</taxon>
        <taxon>Magnoliopsida</taxon>
        <taxon>Liliopsida</taxon>
        <taxon>Poales</taxon>
        <taxon>Poaceae</taxon>
        <taxon>PACMAD clade</taxon>
        <taxon>Panicoideae</taxon>
        <taxon>Panicodae</taxon>
        <taxon>Paniceae</taxon>
        <taxon>Dichantheliinae</taxon>
        <taxon>Dichanthelium</taxon>
    </lineage>
</organism>
<accession>A0A1E5VAW6</accession>
<name>A0A1E5VAW6_9POAL</name>
<gene>
    <name evidence="1" type="ORF">BAE44_0016816</name>
</gene>
<dbReference type="Proteomes" id="UP000095767">
    <property type="component" value="Unassembled WGS sequence"/>
</dbReference>
<evidence type="ECO:0000313" key="2">
    <source>
        <dbReference type="Proteomes" id="UP000095767"/>
    </source>
</evidence>